<accession>A0A1J4TAH0</accession>
<reference evidence="2 3" key="1">
    <citation type="journal article" date="2016" name="Environ. Microbiol.">
        <title>Genomic resolution of a cold subsurface aquifer community provides metabolic insights for novel microbes adapted to high CO concentrations.</title>
        <authorList>
            <person name="Probst A.J."/>
            <person name="Castelle C.J."/>
            <person name="Singh A."/>
            <person name="Brown C.T."/>
            <person name="Anantharaman K."/>
            <person name="Sharon I."/>
            <person name="Hug L.A."/>
            <person name="Burstein D."/>
            <person name="Emerson J.B."/>
            <person name="Thomas B.C."/>
            <person name="Banfield J.F."/>
        </authorList>
    </citation>
    <scope>NUCLEOTIDE SEQUENCE [LARGE SCALE GENOMIC DNA]</scope>
    <source>
        <strain evidence="2">CG1_02_41_21</strain>
    </source>
</reference>
<dbReference type="InterPro" id="IPR006342">
    <property type="entry name" value="FkbM_mtfrase"/>
</dbReference>
<sequence length="234" mass="26844">MEKINFNHKIIKVILRDEVDLSIFNEIFKFREYRQTEKIIEKAKDAIIDVGAHAGFFSLYAAAFNSNVKIYALEPEPNNFLALNQNIKLNPEFKKIKLVNVALGSTAGQAMLYLSADSHNHSFLKETNKTGKELPVKTASLNYFCLKQKIAKISLLKMDIEGGEHEIIKNFSEAEWALIDNLFLEVHETKLGFYQSLEKIIRPNGFSVQIFPCQFAHNLKFMLAVNKRKIKPSY</sequence>
<comment type="caution">
    <text evidence="2">The sequence shown here is derived from an EMBL/GenBank/DDBJ whole genome shotgun (WGS) entry which is preliminary data.</text>
</comment>
<feature type="domain" description="Methyltransferase FkbM" evidence="1">
    <location>
        <begin position="49"/>
        <end position="196"/>
    </location>
</feature>
<dbReference type="EMBL" id="MNUV01000038">
    <property type="protein sequence ID" value="OIO07470.1"/>
    <property type="molecule type" value="Genomic_DNA"/>
</dbReference>
<proteinExistence type="predicted"/>
<dbReference type="Gene3D" id="3.40.50.150">
    <property type="entry name" value="Vaccinia Virus protein VP39"/>
    <property type="match status" value="1"/>
</dbReference>
<organism evidence="2 3">
    <name type="scientific">Candidatus Falkowbacteria bacterium CG1_02_41_21</name>
    <dbReference type="NCBI Taxonomy" id="1805147"/>
    <lineage>
        <taxon>Bacteria</taxon>
        <taxon>Candidatus Falkowiibacteriota</taxon>
    </lineage>
</organism>
<evidence type="ECO:0000259" key="1">
    <source>
        <dbReference type="Pfam" id="PF05050"/>
    </source>
</evidence>
<name>A0A1J4TAH0_9BACT</name>
<evidence type="ECO:0000313" key="2">
    <source>
        <dbReference type="EMBL" id="OIO07470.1"/>
    </source>
</evidence>
<dbReference type="PANTHER" id="PTHR34203:SF15">
    <property type="entry name" value="SLL1173 PROTEIN"/>
    <property type="match status" value="1"/>
</dbReference>
<dbReference type="InterPro" id="IPR052514">
    <property type="entry name" value="SAM-dependent_MTase"/>
</dbReference>
<protein>
    <recommendedName>
        <fullName evidence="1">Methyltransferase FkbM domain-containing protein</fullName>
    </recommendedName>
</protein>
<evidence type="ECO:0000313" key="3">
    <source>
        <dbReference type="Proteomes" id="UP000182860"/>
    </source>
</evidence>
<gene>
    <name evidence="2" type="ORF">AUJ35_02020</name>
</gene>
<dbReference type="Proteomes" id="UP000182860">
    <property type="component" value="Unassembled WGS sequence"/>
</dbReference>
<dbReference type="InterPro" id="IPR029063">
    <property type="entry name" value="SAM-dependent_MTases_sf"/>
</dbReference>
<dbReference type="PANTHER" id="PTHR34203">
    <property type="entry name" value="METHYLTRANSFERASE, FKBM FAMILY PROTEIN"/>
    <property type="match status" value="1"/>
</dbReference>
<dbReference type="Pfam" id="PF05050">
    <property type="entry name" value="Methyltransf_21"/>
    <property type="match status" value="1"/>
</dbReference>
<dbReference type="NCBIfam" id="TIGR01444">
    <property type="entry name" value="fkbM_fam"/>
    <property type="match status" value="1"/>
</dbReference>
<dbReference type="SUPFAM" id="SSF53335">
    <property type="entry name" value="S-adenosyl-L-methionine-dependent methyltransferases"/>
    <property type="match status" value="1"/>
</dbReference>
<dbReference type="AlphaFoldDB" id="A0A1J4TAH0"/>